<feature type="transmembrane region" description="Helical" evidence="1">
    <location>
        <begin position="12"/>
        <end position="32"/>
    </location>
</feature>
<sequence length="63" mass="7152">MMHSRTPPSCHILPFTSLMETFILFMSSLYFFSSLTHAEKSALFSSHNTTTTTLGIIKSETRH</sequence>
<name>A0A197JEK1_9FUNG</name>
<dbReference type="Proteomes" id="UP000078512">
    <property type="component" value="Unassembled WGS sequence"/>
</dbReference>
<keyword evidence="1" id="KW-0812">Transmembrane</keyword>
<accession>A0A197JEK1</accession>
<evidence type="ECO:0000313" key="2">
    <source>
        <dbReference type="EMBL" id="OAQ23438.1"/>
    </source>
</evidence>
<protein>
    <submittedName>
        <fullName evidence="2">Uncharacterized protein</fullName>
    </submittedName>
</protein>
<dbReference type="EMBL" id="KV442119">
    <property type="protein sequence ID" value="OAQ23438.1"/>
    <property type="molecule type" value="Genomic_DNA"/>
</dbReference>
<gene>
    <name evidence="2" type="ORF">K457DRAFT_209891</name>
</gene>
<evidence type="ECO:0000256" key="1">
    <source>
        <dbReference type="SAM" id="Phobius"/>
    </source>
</evidence>
<proteinExistence type="predicted"/>
<reference evidence="2 3" key="1">
    <citation type="submission" date="2016-05" db="EMBL/GenBank/DDBJ databases">
        <title>Genome sequencing reveals origins of a unique bacterial endosymbiosis in the earliest lineages of terrestrial Fungi.</title>
        <authorList>
            <consortium name="DOE Joint Genome Institute"/>
            <person name="Uehling J."/>
            <person name="Gryganskyi A."/>
            <person name="Hameed K."/>
            <person name="Tschaplinski T."/>
            <person name="Misztal P."/>
            <person name="Wu S."/>
            <person name="Desiro A."/>
            <person name="Vande Pol N."/>
            <person name="Du Z.-Y."/>
            <person name="Zienkiewicz A."/>
            <person name="Zienkiewicz K."/>
            <person name="Morin E."/>
            <person name="Tisserant E."/>
            <person name="Splivallo R."/>
            <person name="Hainaut M."/>
            <person name="Henrissat B."/>
            <person name="Ohm R."/>
            <person name="Kuo A."/>
            <person name="Yan J."/>
            <person name="Lipzen A."/>
            <person name="Nolan M."/>
            <person name="Labutti K."/>
            <person name="Barry K."/>
            <person name="Goldstein A."/>
            <person name="Labbe J."/>
            <person name="Schadt C."/>
            <person name="Tuskan G."/>
            <person name="Grigoriev I."/>
            <person name="Martin F."/>
            <person name="Vilgalys R."/>
            <person name="Bonito G."/>
        </authorList>
    </citation>
    <scope>NUCLEOTIDE SEQUENCE [LARGE SCALE GENOMIC DNA]</scope>
    <source>
        <strain evidence="2 3">AG-77</strain>
    </source>
</reference>
<keyword evidence="3" id="KW-1185">Reference proteome</keyword>
<keyword evidence="1" id="KW-0472">Membrane</keyword>
<evidence type="ECO:0000313" key="3">
    <source>
        <dbReference type="Proteomes" id="UP000078512"/>
    </source>
</evidence>
<organism evidence="2 3">
    <name type="scientific">Linnemannia elongata AG-77</name>
    <dbReference type="NCBI Taxonomy" id="1314771"/>
    <lineage>
        <taxon>Eukaryota</taxon>
        <taxon>Fungi</taxon>
        <taxon>Fungi incertae sedis</taxon>
        <taxon>Mucoromycota</taxon>
        <taxon>Mortierellomycotina</taxon>
        <taxon>Mortierellomycetes</taxon>
        <taxon>Mortierellales</taxon>
        <taxon>Mortierellaceae</taxon>
        <taxon>Linnemannia</taxon>
    </lineage>
</organism>
<keyword evidence="1" id="KW-1133">Transmembrane helix</keyword>
<dbReference type="AlphaFoldDB" id="A0A197JEK1"/>